<protein>
    <submittedName>
        <fullName evidence="2">COMM domain-containing protein 10</fullName>
    </submittedName>
</protein>
<evidence type="ECO:0000313" key="3">
    <source>
        <dbReference type="Proteomes" id="UP000053268"/>
    </source>
</evidence>
<dbReference type="PANTHER" id="PTHR12333">
    <property type="entry name" value="COMM DOMAIN CONTAINING PROTEIN 10"/>
    <property type="match status" value="1"/>
</dbReference>
<evidence type="ECO:0000313" key="2">
    <source>
        <dbReference type="EMBL" id="KPJ05306.1"/>
    </source>
</evidence>
<dbReference type="InterPro" id="IPR037361">
    <property type="entry name" value="COMMD10"/>
</dbReference>
<dbReference type="PANTHER" id="PTHR12333:SF0">
    <property type="entry name" value="COMM DOMAIN-CONTAINING PROTEIN 10"/>
    <property type="match status" value="1"/>
</dbReference>
<feature type="domain" description="COMM" evidence="1">
    <location>
        <begin position="131"/>
        <end position="194"/>
    </location>
</feature>
<name>A0A0N1INC2_PAPXU</name>
<dbReference type="EMBL" id="KQ458751">
    <property type="protein sequence ID" value="KPJ05306.1"/>
    <property type="molecule type" value="Genomic_DNA"/>
</dbReference>
<gene>
    <name evidence="2" type="ORF">RR46_01134</name>
</gene>
<dbReference type="PROSITE" id="PS51269">
    <property type="entry name" value="COMM"/>
    <property type="match status" value="1"/>
</dbReference>
<dbReference type="STRING" id="66420.A0A0N1INC2"/>
<accession>A0A0N1INC2</accession>
<dbReference type="Pfam" id="PF07258">
    <property type="entry name" value="COMM_domain"/>
    <property type="match status" value="1"/>
</dbReference>
<keyword evidence="3" id="KW-1185">Reference proteome</keyword>
<organism evidence="2 3">
    <name type="scientific">Papilio xuthus</name>
    <name type="common">Asian swallowtail butterfly</name>
    <dbReference type="NCBI Taxonomy" id="66420"/>
    <lineage>
        <taxon>Eukaryota</taxon>
        <taxon>Metazoa</taxon>
        <taxon>Ecdysozoa</taxon>
        <taxon>Arthropoda</taxon>
        <taxon>Hexapoda</taxon>
        <taxon>Insecta</taxon>
        <taxon>Pterygota</taxon>
        <taxon>Neoptera</taxon>
        <taxon>Endopterygota</taxon>
        <taxon>Lepidoptera</taxon>
        <taxon>Glossata</taxon>
        <taxon>Ditrysia</taxon>
        <taxon>Papilionoidea</taxon>
        <taxon>Papilionidae</taxon>
        <taxon>Papilioninae</taxon>
        <taxon>Papilio</taxon>
    </lineage>
</organism>
<proteinExistence type="predicted"/>
<reference evidence="2 3" key="1">
    <citation type="journal article" date="2015" name="Nat. Commun.">
        <title>Outbred genome sequencing and CRISPR/Cas9 gene editing in butterflies.</title>
        <authorList>
            <person name="Li X."/>
            <person name="Fan D."/>
            <person name="Zhang W."/>
            <person name="Liu G."/>
            <person name="Zhang L."/>
            <person name="Zhao L."/>
            <person name="Fang X."/>
            <person name="Chen L."/>
            <person name="Dong Y."/>
            <person name="Chen Y."/>
            <person name="Ding Y."/>
            <person name="Zhao R."/>
            <person name="Feng M."/>
            <person name="Zhu Y."/>
            <person name="Feng Y."/>
            <person name="Jiang X."/>
            <person name="Zhu D."/>
            <person name="Xiang H."/>
            <person name="Feng X."/>
            <person name="Li S."/>
            <person name="Wang J."/>
            <person name="Zhang G."/>
            <person name="Kronforst M.R."/>
            <person name="Wang W."/>
        </authorList>
    </citation>
    <scope>NUCLEOTIDE SEQUENCE [LARGE SCALE GENOMIC DNA]</scope>
    <source>
        <strain evidence="2">Ya'a_city_454_Px</strain>
        <tissue evidence="2">Whole body</tissue>
    </source>
</reference>
<dbReference type="InterPro" id="IPR017920">
    <property type="entry name" value="COMM"/>
</dbReference>
<dbReference type="AlphaFoldDB" id="A0A0N1INC2"/>
<evidence type="ECO:0000259" key="1">
    <source>
        <dbReference type="PROSITE" id="PS51269"/>
    </source>
</evidence>
<sequence>MNCKWLKVTQNVQKGIQILNSLEDSKFEPFLKRIGTKLRLQEIEIFTEEEKMKLQVIFKVDEDTLMIAIKTLIYLHKRLLKFIFMPVNLHKDLINIGFKTEKAEFIVKLWSSEVSSTLNDLVCNSMDKDGNKQTFSWKLNTELSSDIQKKCKIPKAYLSLSNDKTEQDMELSHSDLYTMFIQFEAIQNELDSSVL</sequence>
<dbReference type="Proteomes" id="UP000053268">
    <property type="component" value="Unassembled WGS sequence"/>
</dbReference>
<dbReference type="Pfam" id="PF21672">
    <property type="entry name" value="COMM_HN"/>
    <property type="match status" value="1"/>
</dbReference>